<dbReference type="GO" id="GO:0004519">
    <property type="term" value="F:endonuclease activity"/>
    <property type="evidence" value="ECO:0007669"/>
    <property type="project" value="InterPro"/>
</dbReference>
<accession>V8R8V4</accession>
<reference evidence="3" key="1">
    <citation type="journal article" date="2014" name="Genome Announc.">
        <title>Draft Genome Sequence of Pseudomonas moraviensis R28-S.</title>
        <authorList>
            <person name="Hunter S.S."/>
            <person name="Yano H."/>
            <person name="Loftie-Eaton W."/>
            <person name="Hughes J."/>
            <person name="De Gelder L."/>
            <person name="Stragier P."/>
            <person name="De Vos P."/>
            <person name="Settles M.L."/>
            <person name="Top E.M."/>
        </authorList>
    </citation>
    <scope>NUCLEOTIDE SEQUENCE [LARGE SCALE GENOMIC DNA]</scope>
    <source>
        <strain evidence="3">R28-S</strain>
    </source>
</reference>
<comment type="caution">
    <text evidence="3">The sequence shown here is derived from an EMBL/GenBank/DDBJ whole genome shotgun (WGS) entry which is preliminary data.</text>
</comment>
<feature type="domain" description="Terminase large subunit-like endonuclease" evidence="2">
    <location>
        <begin position="265"/>
        <end position="551"/>
    </location>
</feature>
<dbReference type="InterPro" id="IPR046461">
    <property type="entry name" value="TerL_ATPase"/>
</dbReference>
<protein>
    <submittedName>
        <fullName evidence="3">Terminase</fullName>
    </submittedName>
</protein>
<dbReference type="Pfam" id="PF20441">
    <property type="entry name" value="TerL_nuclease"/>
    <property type="match status" value="1"/>
</dbReference>
<name>V8R8V4_9PSED</name>
<gene>
    <name evidence="3" type="ORF">PMO01_04990</name>
</gene>
<dbReference type="eggNOG" id="COG4626">
    <property type="taxonomic scope" value="Bacteria"/>
</dbReference>
<evidence type="ECO:0000259" key="2">
    <source>
        <dbReference type="Pfam" id="PF20441"/>
    </source>
</evidence>
<dbReference type="InterPro" id="IPR005021">
    <property type="entry name" value="Terminase_largesu-like"/>
</dbReference>
<dbReference type="PATRIC" id="fig|1395516.4.peg.1019"/>
<dbReference type="InterPro" id="IPR027417">
    <property type="entry name" value="P-loop_NTPase"/>
</dbReference>
<dbReference type="Pfam" id="PF03354">
    <property type="entry name" value="TerL_ATPase"/>
    <property type="match status" value="1"/>
</dbReference>
<dbReference type="Gene3D" id="3.40.50.300">
    <property type="entry name" value="P-loop containing nucleotide triphosphate hydrolases"/>
    <property type="match status" value="1"/>
</dbReference>
<organism evidence="3">
    <name type="scientific">Pseudomonas moraviensis R28-S</name>
    <dbReference type="NCBI Taxonomy" id="1395516"/>
    <lineage>
        <taxon>Bacteria</taxon>
        <taxon>Pseudomonadati</taxon>
        <taxon>Pseudomonadota</taxon>
        <taxon>Gammaproteobacteria</taxon>
        <taxon>Pseudomonadales</taxon>
        <taxon>Pseudomonadaceae</taxon>
        <taxon>Pseudomonas</taxon>
    </lineage>
</organism>
<dbReference type="HOGENOM" id="CLU_026632_6_2_6"/>
<sequence>MAFKHPNVEAANRWARAVIRGHVPACRYVQLACQRHIDDLIKSKSASFPFKFDAKKAEKYLKLAQLMPHVKGEWARKRQLITLEPWQKFGLAVTFGWVKKRSGLRRFRESYWEVPRKNGKSVIAASVGIGMFVADGEFGAEIYSGATTEKQAWEVFRPARLMVLRSPMLMEAAGIEVNASNMSKPIDGSRFEVVIGNPGDGASPSCAIVDEYHEHDSAALYETMVTGMGARLQPLMFIITTAGSNIEGPCYEMRRRVVEMLEGTVTDEELFGWIWTIDEGDDWTDPAVMAKANPNMGVSVYQEYLESQQLKAVKNASFQNTFKTKHLNVWVSARAAYFNMEAWSDCADPGLLFEDFEGSECLMCLDLASKTDICARINLFYRMIDGVLHYYCIAPRFYLPEETIQYGKERAVIERYQKWLNQGVLTGCDGAEVSFNLVRDDLLEDANHVALTEIPHDEWGAFQIAQDFEALGHTPVKIPKTVKTFSPAMKELNGAILSGRFHHDGNPILSWMMGNVTAKPDANENVFPRKEKNANKIDGPVALLMGVNRAMILAGNPDTSGFYDNPIMVGI</sequence>
<dbReference type="AlphaFoldDB" id="V8R8V4"/>
<dbReference type="RefSeq" id="WP_024011784.1">
    <property type="nucleotide sequence ID" value="NZ_CM002330.1"/>
</dbReference>
<dbReference type="InterPro" id="IPR046462">
    <property type="entry name" value="TerL_nuclease"/>
</dbReference>
<dbReference type="Proteomes" id="UP000024771">
    <property type="component" value="Chromosome"/>
</dbReference>
<evidence type="ECO:0000259" key="1">
    <source>
        <dbReference type="Pfam" id="PF03354"/>
    </source>
</evidence>
<dbReference type="PANTHER" id="PTHR41287:SF1">
    <property type="entry name" value="PROTEIN YMFN"/>
    <property type="match status" value="1"/>
</dbReference>
<feature type="domain" description="Terminase large subunit-like ATPase" evidence="1">
    <location>
        <begin position="85"/>
        <end position="255"/>
    </location>
</feature>
<dbReference type="PANTHER" id="PTHR41287">
    <property type="match status" value="1"/>
</dbReference>
<evidence type="ECO:0000313" key="3">
    <source>
        <dbReference type="EMBL" id="ETF08347.1"/>
    </source>
</evidence>
<proteinExistence type="predicted"/>
<dbReference type="EMBL" id="AYMZ01000003">
    <property type="protein sequence ID" value="ETF08347.1"/>
    <property type="molecule type" value="Genomic_DNA"/>
</dbReference>